<accession>T1IGD9</accession>
<dbReference type="EnsemblMetazoa" id="RPRC015358-RA">
    <property type="protein sequence ID" value="RPRC015358-PA"/>
    <property type="gene ID" value="RPRC015358"/>
</dbReference>
<dbReference type="AlphaFoldDB" id="T1IGD9"/>
<reference evidence="1" key="1">
    <citation type="submission" date="2015-05" db="UniProtKB">
        <authorList>
            <consortium name="EnsemblMetazoa"/>
        </authorList>
    </citation>
    <scope>IDENTIFICATION</scope>
</reference>
<organism evidence="1 2">
    <name type="scientific">Rhodnius prolixus</name>
    <name type="common">Triatomid bug</name>
    <dbReference type="NCBI Taxonomy" id="13249"/>
    <lineage>
        <taxon>Eukaryota</taxon>
        <taxon>Metazoa</taxon>
        <taxon>Ecdysozoa</taxon>
        <taxon>Arthropoda</taxon>
        <taxon>Hexapoda</taxon>
        <taxon>Insecta</taxon>
        <taxon>Pterygota</taxon>
        <taxon>Neoptera</taxon>
        <taxon>Paraneoptera</taxon>
        <taxon>Hemiptera</taxon>
        <taxon>Heteroptera</taxon>
        <taxon>Panheteroptera</taxon>
        <taxon>Cimicomorpha</taxon>
        <taxon>Reduviidae</taxon>
        <taxon>Triatominae</taxon>
        <taxon>Rhodnius</taxon>
    </lineage>
</organism>
<dbReference type="InParanoid" id="T1IGD9"/>
<dbReference type="VEuPathDB" id="VectorBase:RPRC015358"/>
<sequence>MVTVTICWIAAICMNVIEAQGNIGPQSSEINSNTAYVSGNANVNQENSNYYIGGSNYGDLTGIKNAMSYIPSLLMGQEMK</sequence>
<evidence type="ECO:0000313" key="2">
    <source>
        <dbReference type="Proteomes" id="UP000015103"/>
    </source>
</evidence>
<dbReference type="EMBL" id="ACPB03016725">
    <property type="status" value="NOT_ANNOTATED_CDS"/>
    <property type="molecule type" value="Genomic_DNA"/>
</dbReference>
<name>T1IGD9_RHOPR</name>
<dbReference type="HOGENOM" id="CLU_2592738_0_0_1"/>
<keyword evidence="2" id="KW-1185">Reference proteome</keyword>
<evidence type="ECO:0000313" key="1">
    <source>
        <dbReference type="EnsemblMetazoa" id="RPRC015358-PA"/>
    </source>
</evidence>
<protein>
    <submittedName>
        <fullName evidence="1">Uncharacterized protein</fullName>
    </submittedName>
</protein>
<proteinExistence type="predicted"/>
<dbReference type="Proteomes" id="UP000015103">
    <property type="component" value="Unassembled WGS sequence"/>
</dbReference>